<dbReference type="GO" id="GO:0005829">
    <property type="term" value="C:cytosol"/>
    <property type="evidence" value="ECO:0007669"/>
    <property type="project" value="TreeGrafter"/>
</dbReference>
<dbReference type="AlphaFoldDB" id="A0A6I6A6Q0"/>
<proteinExistence type="predicted"/>
<dbReference type="CDD" id="cd03789">
    <property type="entry name" value="GT9_LPS_heptosyltransferase"/>
    <property type="match status" value="1"/>
</dbReference>
<gene>
    <name evidence="3" type="ORF">F1728_01965</name>
</gene>
<dbReference type="Gene3D" id="3.40.50.2000">
    <property type="entry name" value="Glycogen Phosphorylase B"/>
    <property type="match status" value="2"/>
</dbReference>
<dbReference type="PANTHER" id="PTHR30160:SF7">
    <property type="entry name" value="ADP-HEPTOSE--LPS HEPTOSYLTRANSFERASE 2"/>
    <property type="match status" value="1"/>
</dbReference>
<evidence type="ECO:0000313" key="3">
    <source>
        <dbReference type="EMBL" id="QGQ21530.1"/>
    </source>
</evidence>
<dbReference type="EMBL" id="CP043930">
    <property type="protein sequence ID" value="QGQ21530.1"/>
    <property type="molecule type" value="Genomic_DNA"/>
</dbReference>
<dbReference type="GO" id="GO:0008713">
    <property type="term" value="F:ADP-heptose-lipopolysaccharide heptosyltransferase activity"/>
    <property type="evidence" value="ECO:0007669"/>
    <property type="project" value="TreeGrafter"/>
</dbReference>
<dbReference type="Pfam" id="PF01075">
    <property type="entry name" value="Glyco_transf_9"/>
    <property type="match status" value="1"/>
</dbReference>
<protein>
    <submittedName>
        <fullName evidence="3">Glycosyltransferase family 9 protein</fullName>
    </submittedName>
</protein>
<keyword evidence="4" id="KW-1185">Reference proteome</keyword>
<keyword evidence="2 3" id="KW-0808">Transferase</keyword>
<reference evidence="3 4" key="1">
    <citation type="submission" date="2019-09" db="EMBL/GenBank/DDBJ databases">
        <title>Gimesia benthica sp. nov., a novel bacterium isolated from deep-sea water of the Northwest Indian Ocean.</title>
        <authorList>
            <person name="Dai X."/>
        </authorList>
    </citation>
    <scope>NUCLEOTIDE SEQUENCE [LARGE SCALE GENOMIC DNA]</scope>
    <source>
        <strain evidence="3 4">E7</strain>
    </source>
</reference>
<dbReference type="Proteomes" id="UP000427281">
    <property type="component" value="Chromosome"/>
</dbReference>
<dbReference type="KEGG" id="gim:F1728_01965"/>
<dbReference type="GO" id="GO:0009244">
    <property type="term" value="P:lipopolysaccharide core region biosynthetic process"/>
    <property type="evidence" value="ECO:0007669"/>
    <property type="project" value="TreeGrafter"/>
</dbReference>
<dbReference type="PANTHER" id="PTHR30160">
    <property type="entry name" value="TETRAACYLDISACCHARIDE 4'-KINASE-RELATED"/>
    <property type="match status" value="1"/>
</dbReference>
<evidence type="ECO:0000256" key="1">
    <source>
        <dbReference type="ARBA" id="ARBA00022676"/>
    </source>
</evidence>
<evidence type="ECO:0000313" key="4">
    <source>
        <dbReference type="Proteomes" id="UP000427281"/>
    </source>
</evidence>
<dbReference type="SUPFAM" id="SSF53756">
    <property type="entry name" value="UDP-Glycosyltransferase/glycogen phosphorylase"/>
    <property type="match status" value="1"/>
</dbReference>
<organism evidence="3 4">
    <name type="scientific">Gimesia benthica</name>
    <dbReference type="NCBI Taxonomy" id="2608982"/>
    <lineage>
        <taxon>Bacteria</taxon>
        <taxon>Pseudomonadati</taxon>
        <taxon>Planctomycetota</taxon>
        <taxon>Planctomycetia</taxon>
        <taxon>Planctomycetales</taxon>
        <taxon>Planctomycetaceae</taxon>
        <taxon>Gimesia</taxon>
    </lineage>
</organism>
<keyword evidence="1" id="KW-0328">Glycosyltransferase</keyword>
<evidence type="ECO:0000256" key="2">
    <source>
        <dbReference type="ARBA" id="ARBA00022679"/>
    </source>
</evidence>
<accession>A0A6I6A6Q0</accession>
<sequence>MPVFPNSMNTTDPLARLNQIEAQRICIIKPSALGDVVQTLPILPVLRQRFPNARISWVVRDSFANLLEGHPCLDEIIPFQRRSSAGQWWQFLKSLNKQKFDLVIDLQGLLRTGIMTAATRAPWRVGIEAAREGSHLTCNLTIPDTGRYVPAWLKYWRVADAFGQGKLKRTTDIYLSEDDQNWAQEKLYCPEYPLPTLAIHAGAQWITKRWPPESFAAVGAKAIRRFRCQVVLVGTSAERELTGHIEKLLQKFVPTGRVINLAGETTLKQLAAVLQQSDFVLTNDSGPMHLAAGLGTPVTGIFTCTSALRSGPPGDRHELVSTNVSCGGSYNKRCPKRGPQNLCCMEELEISRVWQALHRLITREAAERTPKAA</sequence>
<dbReference type="InterPro" id="IPR051199">
    <property type="entry name" value="LPS_LOS_Heptosyltrfase"/>
</dbReference>
<name>A0A6I6A6Q0_9PLAN</name>
<dbReference type="InterPro" id="IPR002201">
    <property type="entry name" value="Glyco_trans_9"/>
</dbReference>